<dbReference type="EMBL" id="CP049056">
    <property type="protein sequence ID" value="QIE57804.1"/>
    <property type="molecule type" value="Genomic_DNA"/>
</dbReference>
<dbReference type="InterPro" id="IPR003788">
    <property type="entry name" value="NDUFAF7"/>
</dbReference>
<dbReference type="RefSeq" id="WP_165103410.1">
    <property type="nucleotide sequence ID" value="NZ_CP049056.1"/>
</dbReference>
<accession>A0A7M3T723</accession>
<sequence>MTPLETIIRREITLNGPMTLHDFMALCLAHPEHGYYTTRDPLGASGDFTTAPEISQMFGEMIGLALAETWAGAGRPTPFRLVELGPGRGQLAADALRAARALPGFVDAADAWLVEISPRLRAEQKRRVPGASWAARLDDVPDGPLFLIANEFFDALPVRQYVMTSNGWAERMVGLSGDTLAAGLRHTRLPLGAAPEGAIRERNPGSAAIAGALGARIARDGGAAIIIDYGYGETSPMGADTVQALRSHRYADPLSDPGLADLTAHVDFEALAAAAGSAGAAASALVPQGEWLARLGIGARAEALARARPDQAETIAAALHRLTDPAEMGTLFKALAIFPPGSPPPPGFETESAS</sequence>
<reference evidence="3 4" key="1">
    <citation type="submission" date="2020-02" db="EMBL/GenBank/DDBJ databases">
        <title>complete genome sequence of Rhodobacteraceae bacterium.</title>
        <authorList>
            <person name="Park J."/>
            <person name="Kim Y.-S."/>
            <person name="Kim K.-H."/>
        </authorList>
    </citation>
    <scope>NUCLEOTIDE SEQUENCE [LARGE SCALE GENOMIC DNA]</scope>
    <source>
        <strain evidence="3 4">RR4-56</strain>
    </source>
</reference>
<dbReference type="InterPro" id="IPR029063">
    <property type="entry name" value="SAM-dependent_MTases_sf"/>
</dbReference>
<dbReference type="KEGG" id="hdh:G5B40_08220"/>
<dbReference type="PANTHER" id="PTHR12049:SF7">
    <property type="entry name" value="PROTEIN ARGININE METHYLTRANSFERASE NDUFAF7, MITOCHONDRIAL"/>
    <property type="match status" value="1"/>
</dbReference>
<dbReference type="PANTHER" id="PTHR12049">
    <property type="entry name" value="PROTEIN ARGININE METHYLTRANSFERASE NDUFAF7, MITOCHONDRIAL"/>
    <property type="match status" value="1"/>
</dbReference>
<dbReference type="AlphaFoldDB" id="A0A7M3T723"/>
<dbReference type="GO" id="GO:0032259">
    <property type="term" value="P:methylation"/>
    <property type="evidence" value="ECO:0007669"/>
    <property type="project" value="UniProtKB-KW"/>
</dbReference>
<dbReference type="GO" id="GO:0035243">
    <property type="term" value="F:protein-arginine omega-N symmetric methyltransferase activity"/>
    <property type="evidence" value="ECO:0007669"/>
    <property type="project" value="TreeGrafter"/>
</dbReference>
<dbReference type="Pfam" id="PF02636">
    <property type="entry name" value="Methyltransf_28"/>
    <property type="match status" value="1"/>
</dbReference>
<organism evidence="3 4">
    <name type="scientific">Pikeienuella piscinae</name>
    <dbReference type="NCBI Taxonomy" id="2748098"/>
    <lineage>
        <taxon>Bacteria</taxon>
        <taxon>Pseudomonadati</taxon>
        <taxon>Pseudomonadota</taxon>
        <taxon>Alphaproteobacteria</taxon>
        <taxon>Rhodobacterales</taxon>
        <taxon>Paracoccaceae</taxon>
        <taxon>Pikeienuella</taxon>
    </lineage>
</organism>
<keyword evidence="1 3" id="KW-0489">Methyltransferase</keyword>
<evidence type="ECO:0000313" key="3">
    <source>
        <dbReference type="EMBL" id="QIE57804.1"/>
    </source>
</evidence>
<gene>
    <name evidence="3" type="ORF">G5B40_08220</name>
</gene>
<evidence type="ECO:0000256" key="2">
    <source>
        <dbReference type="ARBA" id="ARBA00022679"/>
    </source>
</evidence>
<keyword evidence="2 3" id="KW-0808">Transferase</keyword>
<name>A0A7M3T723_9RHOB</name>
<keyword evidence="4" id="KW-1185">Reference proteome</keyword>
<proteinExistence type="predicted"/>
<dbReference type="Gene3D" id="3.40.50.12710">
    <property type="match status" value="1"/>
</dbReference>
<dbReference type="InterPro" id="IPR038375">
    <property type="entry name" value="NDUFAF7_sf"/>
</dbReference>
<dbReference type="SUPFAM" id="SSF53335">
    <property type="entry name" value="S-adenosyl-L-methionine-dependent methyltransferases"/>
    <property type="match status" value="1"/>
</dbReference>
<evidence type="ECO:0000313" key="4">
    <source>
        <dbReference type="Proteomes" id="UP000503336"/>
    </source>
</evidence>
<dbReference type="Proteomes" id="UP000503336">
    <property type="component" value="Chromosome"/>
</dbReference>
<evidence type="ECO:0000256" key="1">
    <source>
        <dbReference type="ARBA" id="ARBA00022603"/>
    </source>
</evidence>
<protein>
    <submittedName>
        <fullName evidence="3">Class I SAM-dependent methyltransferase</fullName>
    </submittedName>
</protein>